<feature type="transmembrane region" description="Helical" evidence="1">
    <location>
        <begin position="7"/>
        <end position="31"/>
    </location>
</feature>
<keyword evidence="1" id="KW-0812">Transmembrane</keyword>
<dbReference type="InterPro" id="IPR029044">
    <property type="entry name" value="Nucleotide-diphossugar_trans"/>
</dbReference>
<dbReference type="PANTHER" id="PTHR48090">
    <property type="entry name" value="UNDECAPRENYL-PHOSPHATE 4-DEOXY-4-FORMAMIDO-L-ARABINOSE TRANSFERASE-RELATED"/>
    <property type="match status" value="1"/>
</dbReference>
<dbReference type="Gene3D" id="3.90.550.10">
    <property type="entry name" value="Spore Coat Polysaccharide Biosynthesis Protein SpsA, Chain A"/>
    <property type="match status" value="1"/>
</dbReference>
<reference evidence="2 3" key="1">
    <citation type="submission" date="2017-06" db="EMBL/GenBank/DDBJ databases">
        <title>Genome sequencing of cyanobaciteial culture collection at National Institute for Environmental Studies (NIES).</title>
        <authorList>
            <person name="Hirose Y."/>
            <person name="Shimura Y."/>
            <person name="Fujisawa T."/>
            <person name="Nakamura Y."/>
            <person name="Kawachi M."/>
        </authorList>
    </citation>
    <scope>NUCLEOTIDE SEQUENCE [LARGE SCALE GENOMIC DNA]</scope>
    <source>
        <strain evidence="2 3">NIES-267</strain>
    </source>
</reference>
<dbReference type="Proteomes" id="UP000218418">
    <property type="component" value="Chromosome"/>
</dbReference>
<dbReference type="EMBL" id="AP018227">
    <property type="protein sequence ID" value="BAY82510.1"/>
    <property type="molecule type" value="Genomic_DNA"/>
</dbReference>
<organism evidence="2 3">
    <name type="scientific">Calothrix parasitica NIES-267</name>
    <dbReference type="NCBI Taxonomy" id="1973488"/>
    <lineage>
        <taxon>Bacteria</taxon>
        <taxon>Bacillati</taxon>
        <taxon>Cyanobacteriota</taxon>
        <taxon>Cyanophyceae</taxon>
        <taxon>Nostocales</taxon>
        <taxon>Calotrichaceae</taxon>
        <taxon>Calothrix</taxon>
    </lineage>
</organism>
<dbReference type="GO" id="GO:0016740">
    <property type="term" value="F:transferase activity"/>
    <property type="evidence" value="ECO:0007669"/>
    <property type="project" value="UniProtKB-KW"/>
</dbReference>
<keyword evidence="2" id="KW-0808">Transferase</keyword>
<evidence type="ECO:0000313" key="3">
    <source>
        <dbReference type="Proteomes" id="UP000218418"/>
    </source>
</evidence>
<dbReference type="SUPFAM" id="SSF53448">
    <property type="entry name" value="Nucleotide-diphospho-sugar transferases"/>
    <property type="match status" value="1"/>
</dbReference>
<proteinExistence type="predicted"/>
<dbReference type="InterPro" id="IPR050256">
    <property type="entry name" value="Glycosyltransferase_2"/>
</dbReference>
<keyword evidence="3" id="KW-1185">Reference proteome</keyword>
<name>A0A1Z4LMQ5_9CYAN</name>
<keyword evidence="1" id="KW-0472">Membrane</keyword>
<sequence>MSTIQFLLFYFDAFLLICGLVLLIPCTVLLVECVGALIPFSEEKIRDEEQLQHTKVAVLVPAHNEELVLNSTLKDLKCKLPKEHELIVVADNCTDTTADIARQLGATVIERKDETNRGKGYALDYGLQYMEQQPPDVVIFIDADCFIRQGTLEKLTQLAVATKRPIQATYLMSKPAQATPKDAVSAFAFKVKNQVRLLGLKRFGLPCTLVGTGMAFPWSAIRSVNLANGDIVEDMKLGLDLNIAGYPPIFCPWAVVTGCLPQQTQAAKTQRTRWEHGHLQTLLTYVPKLIQASIKQGRIDLLGTALDLSVPPLSLLVALWFLLMSVSLLVAFMGVGYAAIFTGIIGWLLMLAVFTAWFNYGRKDLTLLQLLSIPAYILNKIPVYFRFIFKPVKTWVRTERDSVNP</sequence>
<feature type="transmembrane region" description="Helical" evidence="1">
    <location>
        <begin position="366"/>
        <end position="389"/>
    </location>
</feature>
<accession>A0A1Z4LMQ5</accession>
<dbReference type="Pfam" id="PF13641">
    <property type="entry name" value="Glyco_tranf_2_3"/>
    <property type="match status" value="1"/>
</dbReference>
<dbReference type="OrthoDB" id="9797391at2"/>
<evidence type="ECO:0000313" key="2">
    <source>
        <dbReference type="EMBL" id="BAY82510.1"/>
    </source>
</evidence>
<dbReference type="CDD" id="cd06438">
    <property type="entry name" value="EpsO_like"/>
    <property type="match status" value="1"/>
</dbReference>
<dbReference type="PANTHER" id="PTHR48090:SF6">
    <property type="entry name" value="SLR5056 PROTEIN"/>
    <property type="match status" value="1"/>
</dbReference>
<evidence type="ECO:0000256" key="1">
    <source>
        <dbReference type="SAM" id="Phobius"/>
    </source>
</evidence>
<keyword evidence="1" id="KW-1133">Transmembrane helix</keyword>
<gene>
    <name evidence="2" type="ORF">NIES267_19910</name>
</gene>
<feature type="transmembrane region" description="Helical" evidence="1">
    <location>
        <begin position="313"/>
        <end position="332"/>
    </location>
</feature>
<feature type="transmembrane region" description="Helical" evidence="1">
    <location>
        <begin position="339"/>
        <end position="360"/>
    </location>
</feature>
<dbReference type="AlphaFoldDB" id="A0A1Z4LMQ5"/>
<protein>
    <submittedName>
        <fullName evidence="2">Putative glycosyl transferase</fullName>
    </submittedName>
</protein>